<evidence type="ECO:0000256" key="2">
    <source>
        <dbReference type="ARBA" id="ARBA00022630"/>
    </source>
</evidence>
<dbReference type="InterPro" id="IPR036551">
    <property type="entry name" value="Flavin_trans-like"/>
</dbReference>
<accession>A0A7J3Z4H5</accession>
<protein>
    <submittedName>
        <fullName evidence="7">UbiX family flavin prenyltransferase</fullName>
    </submittedName>
</protein>
<evidence type="ECO:0000259" key="5">
    <source>
        <dbReference type="Pfam" id="PF02441"/>
    </source>
</evidence>
<dbReference type="GO" id="GO:0004659">
    <property type="term" value="F:prenyltransferase activity"/>
    <property type="evidence" value="ECO:0007669"/>
    <property type="project" value="UniProtKB-KW"/>
</dbReference>
<dbReference type="EMBL" id="DSLL01000034">
    <property type="protein sequence ID" value="HEH31280.1"/>
    <property type="molecule type" value="Genomic_DNA"/>
</dbReference>
<name>A0A7J3Z4H5_9CREN</name>
<gene>
    <name evidence="7" type="ORF">ENM66_00135</name>
    <name evidence="6" type="ORF">ENP99_04115</name>
</gene>
<dbReference type="EMBL" id="DRYQ01000003">
    <property type="protein sequence ID" value="HHQ49749.1"/>
    <property type="molecule type" value="Genomic_DNA"/>
</dbReference>
<keyword evidence="2" id="KW-0285">Flavoprotein</keyword>
<proteinExistence type="predicted"/>
<sequence length="210" mass="22766">MKLFLGVTGASGCVIALRLGEVLKGLGHEVYAVVSDEALTVADYECVNRSWFSEKLKSFSSAIYRESDIDADIGSSSNVLDGYLIAPATIKTMAMIVSGIAESLIIRAALVGLRMRKPVVAVVRESPLGVVELSVLLKAARLGIYIVPAVIGFYTYPQSIRDVVDFIVGKALDVLSIRHDLYKRWRGSRPPLYPDPCEVLYGSANSLNSP</sequence>
<comment type="caution">
    <text evidence="7">The sequence shown here is derived from an EMBL/GenBank/DDBJ whole genome shotgun (WGS) entry which is preliminary data.</text>
</comment>
<keyword evidence="1" id="KW-0637">Prenyltransferase</keyword>
<evidence type="ECO:0000313" key="7">
    <source>
        <dbReference type="EMBL" id="HHQ49749.1"/>
    </source>
</evidence>
<evidence type="ECO:0000256" key="1">
    <source>
        <dbReference type="ARBA" id="ARBA00022602"/>
    </source>
</evidence>
<dbReference type="InterPro" id="IPR004507">
    <property type="entry name" value="UbiX-like"/>
</dbReference>
<keyword evidence="3" id="KW-0288">FMN</keyword>
<reference evidence="7" key="1">
    <citation type="journal article" date="2020" name="mSystems">
        <title>Genome- and Community-Level Interaction Insights into Carbon Utilization and Element Cycling Functions of Hydrothermarchaeota in Hydrothermal Sediment.</title>
        <authorList>
            <person name="Zhou Z."/>
            <person name="Liu Y."/>
            <person name="Xu W."/>
            <person name="Pan J."/>
            <person name="Luo Z.H."/>
            <person name="Li M."/>
        </authorList>
    </citation>
    <scope>NUCLEOTIDE SEQUENCE [LARGE SCALE GENOMIC DNA]</scope>
    <source>
        <strain evidence="7">SpSt-1105</strain>
        <strain evidence="6">SpSt-27</strain>
    </source>
</reference>
<dbReference type="Gene3D" id="3.40.50.1950">
    <property type="entry name" value="Flavin prenyltransferase-like"/>
    <property type="match status" value="1"/>
</dbReference>
<dbReference type="SUPFAM" id="SSF52507">
    <property type="entry name" value="Homo-oligomeric flavin-containing Cys decarboxylases, HFCD"/>
    <property type="match status" value="1"/>
</dbReference>
<dbReference type="NCBIfam" id="TIGR00421">
    <property type="entry name" value="ubiX_pad"/>
    <property type="match status" value="1"/>
</dbReference>
<dbReference type="Pfam" id="PF02441">
    <property type="entry name" value="Flavoprotein"/>
    <property type="match status" value="1"/>
</dbReference>
<evidence type="ECO:0000256" key="3">
    <source>
        <dbReference type="ARBA" id="ARBA00022643"/>
    </source>
</evidence>
<dbReference type="AlphaFoldDB" id="A0A7J3Z4H5"/>
<dbReference type="InterPro" id="IPR003382">
    <property type="entry name" value="Flavoprotein"/>
</dbReference>
<keyword evidence="4 7" id="KW-0808">Transferase</keyword>
<evidence type="ECO:0000313" key="6">
    <source>
        <dbReference type="EMBL" id="HEH31280.1"/>
    </source>
</evidence>
<feature type="domain" description="Flavoprotein" evidence="5">
    <location>
        <begin position="1"/>
        <end position="175"/>
    </location>
</feature>
<evidence type="ECO:0000256" key="4">
    <source>
        <dbReference type="ARBA" id="ARBA00022679"/>
    </source>
</evidence>
<organism evidence="7">
    <name type="scientific">Ignisphaera aggregans</name>
    <dbReference type="NCBI Taxonomy" id="334771"/>
    <lineage>
        <taxon>Archaea</taxon>
        <taxon>Thermoproteota</taxon>
        <taxon>Thermoprotei</taxon>
        <taxon>Desulfurococcales</taxon>
        <taxon>Desulfurococcaceae</taxon>
        <taxon>Ignisphaera</taxon>
    </lineage>
</organism>